<reference evidence="3" key="1">
    <citation type="submission" date="2019-06" db="EMBL/GenBank/DDBJ databases">
        <authorList>
            <person name="Broberg M."/>
        </authorList>
    </citation>
    <scope>NUCLEOTIDE SEQUENCE [LARGE SCALE GENOMIC DNA]</scope>
</reference>
<evidence type="ECO:0000313" key="3">
    <source>
        <dbReference type="Proteomes" id="UP000775872"/>
    </source>
</evidence>
<comment type="caution">
    <text evidence="2">The sequence shown here is derived from an EMBL/GenBank/DDBJ whole genome shotgun (WGS) entry which is preliminary data.</text>
</comment>
<dbReference type="Proteomes" id="UP000775872">
    <property type="component" value="Unassembled WGS sequence"/>
</dbReference>
<accession>A0A9P0EKZ0</accession>
<evidence type="ECO:0000313" key="2">
    <source>
        <dbReference type="EMBL" id="CAH0053212.1"/>
    </source>
</evidence>
<sequence length="64" mass="7005">MGTTRNNDGLQGARLTRNSSSIGSPQTGDGLIGASIFVQDQGLCFMWFMRCLRTCNPRDSHVNN</sequence>
<feature type="compositionally biased region" description="Polar residues" evidence="1">
    <location>
        <begin position="16"/>
        <end position="26"/>
    </location>
</feature>
<keyword evidence="3" id="KW-1185">Reference proteome</keyword>
<gene>
    <name evidence="2" type="ORF">CSOL1703_00005083</name>
</gene>
<reference evidence="2 3" key="2">
    <citation type="submission" date="2021-10" db="EMBL/GenBank/DDBJ databases">
        <authorList>
            <person name="Piombo E."/>
        </authorList>
    </citation>
    <scope>NUCLEOTIDE SEQUENCE [LARGE SCALE GENOMIC DNA]</scope>
</reference>
<name>A0A9P0EKZ0_9HYPO</name>
<protein>
    <submittedName>
        <fullName evidence="2">Uncharacterized protein</fullName>
    </submittedName>
</protein>
<dbReference type="EMBL" id="CABFOC020000045">
    <property type="protein sequence ID" value="CAH0053212.1"/>
    <property type="molecule type" value="Genomic_DNA"/>
</dbReference>
<evidence type="ECO:0000256" key="1">
    <source>
        <dbReference type="SAM" id="MobiDB-lite"/>
    </source>
</evidence>
<organism evidence="2 3">
    <name type="scientific">Clonostachys solani</name>
    <dbReference type="NCBI Taxonomy" id="160281"/>
    <lineage>
        <taxon>Eukaryota</taxon>
        <taxon>Fungi</taxon>
        <taxon>Dikarya</taxon>
        <taxon>Ascomycota</taxon>
        <taxon>Pezizomycotina</taxon>
        <taxon>Sordariomycetes</taxon>
        <taxon>Hypocreomycetidae</taxon>
        <taxon>Hypocreales</taxon>
        <taxon>Bionectriaceae</taxon>
        <taxon>Clonostachys</taxon>
    </lineage>
</organism>
<dbReference type="AlphaFoldDB" id="A0A9P0EKZ0"/>
<feature type="region of interest" description="Disordered" evidence="1">
    <location>
        <begin position="1"/>
        <end position="26"/>
    </location>
</feature>
<proteinExistence type="predicted"/>